<keyword evidence="3 11" id="KW-0812">Transmembrane</keyword>
<dbReference type="PANTHER" id="PTHR10117:SF54">
    <property type="entry name" value="TRANSIENT RECEPTOR POTENTIAL-GAMMA PROTEIN"/>
    <property type="match status" value="1"/>
</dbReference>
<evidence type="ECO:0000256" key="5">
    <source>
        <dbReference type="ARBA" id="ARBA00022989"/>
    </source>
</evidence>
<feature type="coiled-coil region" evidence="10">
    <location>
        <begin position="913"/>
        <end position="943"/>
    </location>
</feature>
<keyword evidence="8 11" id="KW-0472">Membrane</keyword>
<keyword evidence="10" id="KW-0175">Coiled coil</keyword>
<dbReference type="GO" id="GO:0005886">
    <property type="term" value="C:plasma membrane"/>
    <property type="evidence" value="ECO:0007669"/>
    <property type="project" value="TreeGrafter"/>
</dbReference>
<feature type="transmembrane region" description="Helical" evidence="11">
    <location>
        <begin position="359"/>
        <end position="379"/>
    </location>
</feature>
<keyword evidence="6" id="KW-0040">ANK repeat</keyword>
<evidence type="ECO:0000256" key="2">
    <source>
        <dbReference type="ARBA" id="ARBA00022448"/>
    </source>
</evidence>
<accession>A0AAN8JKH2</accession>
<evidence type="ECO:0000256" key="6">
    <source>
        <dbReference type="ARBA" id="ARBA00023043"/>
    </source>
</evidence>
<evidence type="ECO:0000256" key="3">
    <source>
        <dbReference type="ARBA" id="ARBA00022692"/>
    </source>
</evidence>
<dbReference type="Gene3D" id="1.10.287.70">
    <property type="match status" value="1"/>
</dbReference>
<feature type="transmembrane region" description="Helical" evidence="11">
    <location>
        <begin position="399"/>
        <end position="416"/>
    </location>
</feature>
<evidence type="ECO:0000256" key="10">
    <source>
        <dbReference type="SAM" id="Coils"/>
    </source>
</evidence>
<dbReference type="AlphaFoldDB" id="A0AAN8JKH2"/>
<organism evidence="13 14">
    <name type="scientific">Patella caerulea</name>
    <name type="common">Rayed Mediterranean limpet</name>
    <dbReference type="NCBI Taxonomy" id="87958"/>
    <lineage>
        <taxon>Eukaryota</taxon>
        <taxon>Metazoa</taxon>
        <taxon>Spiralia</taxon>
        <taxon>Lophotrochozoa</taxon>
        <taxon>Mollusca</taxon>
        <taxon>Gastropoda</taxon>
        <taxon>Patellogastropoda</taxon>
        <taxon>Patelloidea</taxon>
        <taxon>Patellidae</taxon>
        <taxon>Patella</taxon>
    </lineage>
</organism>
<keyword evidence="5 11" id="KW-1133">Transmembrane helix</keyword>
<proteinExistence type="predicted"/>
<dbReference type="PRINTS" id="PR01097">
    <property type="entry name" value="TRNSRECEPTRP"/>
</dbReference>
<dbReference type="SMART" id="SM01420">
    <property type="entry name" value="TRP_2"/>
    <property type="match status" value="1"/>
</dbReference>
<keyword evidence="4" id="KW-0677">Repeat</keyword>
<reference evidence="13 14" key="1">
    <citation type="submission" date="2024-01" db="EMBL/GenBank/DDBJ databases">
        <title>The genome of the rayed Mediterranean limpet Patella caerulea (Linnaeus, 1758).</title>
        <authorList>
            <person name="Anh-Thu Weber A."/>
            <person name="Halstead-Nussloch G."/>
        </authorList>
    </citation>
    <scope>NUCLEOTIDE SEQUENCE [LARGE SCALE GENOMIC DNA]</scope>
    <source>
        <strain evidence="13">AATW-2023a</strain>
        <tissue evidence="13">Whole specimen</tissue>
    </source>
</reference>
<dbReference type="GO" id="GO:0034703">
    <property type="term" value="C:cation channel complex"/>
    <property type="evidence" value="ECO:0007669"/>
    <property type="project" value="TreeGrafter"/>
</dbReference>
<dbReference type="GO" id="GO:0015279">
    <property type="term" value="F:store-operated calcium channel activity"/>
    <property type="evidence" value="ECO:0007669"/>
    <property type="project" value="TreeGrafter"/>
</dbReference>
<evidence type="ECO:0000256" key="4">
    <source>
        <dbReference type="ARBA" id="ARBA00022737"/>
    </source>
</evidence>
<dbReference type="Gene3D" id="1.25.40.20">
    <property type="entry name" value="Ankyrin repeat-containing domain"/>
    <property type="match status" value="1"/>
</dbReference>
<evidence type="ECO:0000256" key="8">
    <source>
        <dbReference type="ARBA" id="ARBA00023136"/>
    </source>
</evidence>
<dbReference type="InterPro" id="IPR002110">
    <property type="entry name" value="Ankyrin_rpt"/>
</dbReference>
<evidence type="ECO:0000256" key="9">
    <source>
        <dbReference type="ARBA" id="ARBA00023303"/>
    </source>
</evidence>
<dbReference type="InterPro" id="IPR036770">
    <property type="entry name" value="Ankyrin_rpt-contain_sf"/>
</dbReference>
<name>A0AAN8JKH2_PATCE</name>
<dbReference type="InterPro" id="IPR005821">
    <property type="entry name" value="Ion_trans_dom"/>
</dbReference>
<dbReference type="SMART" id="SM00248">
    <property type="entry name" value="ANK"/>
    <property type="match status" value="3"/>
</dbReference>
<dbReference type="Proteomes" id="UP001347796">
    <property type="component" value="Unassembled WGS sequence"/>
</dbReference>
<keyword evidence="2" id="KW-0813">Transport</keyword>
<feature type="transmembrane region" description="Helical" evidence="11">
    <location>
        <begin position="559"/>
        <end position="579"/>
    </location>
</feature>
<dbReference type="InterPro" id="IPR013555">
    <property type="entry name" value="TRP_dom"/>
</dbReference>
<comment type="caution">
    <text evidence="13">The sequence shown here is derived from an EMBL/GenBank/DDBJ whole genome shotgun (WGS) entry which is preliminary data.</text>
</comment>
<keyword evidence="14" id="KW-1185">Reference proteome</keyword>
<evidence type="ECO:0000256" key="11">
    <source>
        <dbReference type="SAM" id="Phobius"/>
    </source>
</evidence>
<feature type="domain" description="Transient receptor ion channel" evidence="12">
    <location>
        <begin position="167"/>
        <end position="229"/>
    </location>
</feature>
<dbReference type="EMBL" id="JAZGQO010000010">
    <property type="protein sequence ID" value="KAK6177234.1"/>
    <property type="molecule type" value="Genomic_DNA"/>
</dbReference>
<evidence type="ECO:0000313" key="13">
    <source>
        <dbReference type="EMBL" id="KAK6177234.1"/>
    </source>
</evidence>
<feature type="transmembrane region" description="Helical" evidence="11">
    <location>
        <begin position="637"/>
        <end position="658"/>
    </location>
</feature>
<dbReference type="Pfam" id="PF08344">
    <property type="entry name" value="TRP_2"/>
    <property type="match status" value="1"/>
</dbReference>
<dbReference type="Pfam" id="PF00520">
    <property type="entry name" value="Ion_trans"/>
    <property type="match status" value="1"/>
</dbReference>
<dbReference type="PANTHER" id="PTHR10117">
    <property type="entry name" value="TRANSIENT RECEPTOR POTENTIAL CHANNEL"/>
    <property type="match status" value="1"/>
</dbReference>
<gene>
    <name evidence="13" type="ORF">SNE40_015372</name>
</gene>
<dbReference type="InterPro" id="IPR002153">
    <property type="entry name" value="TRPC_channel"/>
</dbReference>
<dbReference type="GO" id="GO:0070679">
    <property type="term" value="F:inositol 1,4,5 trisphosphate binding"/>
    <property type="evidence" value="ECO:0007669"/>
    <property type="project" value="TreeGrafter"/>
</dbReference>
<comment type="subcellular location">
    <subcellularLocation>
        <location evidence="1">Membrane</location>
        <topology evidence="1">Multi-pass membrane protein</topology>
    </subcellularLocation>
</comment>
<evidence type="ECO:0000313" key="14">
    <source>
        <dbReference type="Proteomes" id="UP001347796"/>
    </source>
</evidence>
<keyword evidence="9" id="KW-0407">Ion channel</keyword>
<dbReference type="Pfam" id="PF12796">
    <property type="entry name" value="Ank_2"/>
    <property type="match status" value="1"/>
</dbReference>
<protein>
    <recommendedName>
        <fullName evidence="12">Transient receptor ion channel domain-containing protein</fullName>
    </recommendedName>
</protein>
<sequence>MGSVNREALHLINERLQAGTSEDERLFLEAAEMGDIDTIKRLLNEERVTVNCVDQTGRTAIELAVAAGDEDIVSFLLNLVSDTAVHRALLCAAEDDRERICEQILQHPAYANAKILDGVEGEPEVDPIVLKLLKEGLLRAAIQNDFQIVKKFIIRGAFLDKPHDYFCSCSTCTEGKRKDYKVYTTTRLDTFRAMASPAYLSLTEKDPIMAAFNLSQKFRRLAELEGEYKQMYYDLDNQCQNYTLALLEQCLSSDEVKALLTGRSHIKSTDDQSESEDGEQILPLLGTAITMEQKKFVAHNQCQSQITELWYSGVPALRYLNKFSYLMLSIPIGVVLVPILSIIYLIAPWSRVSNILQTPLMRFLSYTCSYLTFLVVVMVTKLELMHTFDSFACDDPAPFALAVVILVVLWILGLIWEECKQIMDAGAADYFSSIWNCIDSTMLSLLLASFTLELVIPLRLQHVLSGGSGGNNDTLPPICKTLRGGQEDTALFCSVGRASGAVVVWEPSWVPDPELLSDILFTIGTILSIGRFSFIMPANEALGTMLVSFRRTLMDLFKLLGMFVLVMIAFTCGMAALYAPNKCMNESFGTFGSSLYTLFWSLIGMGDTAAPSFTKDGPLASLTNNPLRNYGVETVGFFLYSAYVFISMVVLMNLLIAVMSNTFQEIQDERDIEWKFARTELWLSFIVPGCPVPAPFNVIPSTKTILDAIVWFFQKCCGCCCKLDGDGGSCCCNIPPIRWIVKQFQRIGYCKTGETEQEKVKYTTLKDDETTELSETDSQSQGSSMDLMCILIRRYVRQAEREKEEGNDDAAEDMMKKHIERTGAKIEKRVEQLYERLGLVEYNMSDVQKGESDIVKLQLEHLEMSKVHSENRERQLDKFLHTMGQTKLELLSRMDAERIEINRLLQVQKDEMMKKWDEEIKERKQRVQEISELQAKRRQLIAEGNTEEAAILDDEIATKMRE</sequence>
<evidence type="ECO:0000259" key="12">
    <source>
        <dbReference type="SMART" id="SM01420"/>
    </source>
</evidence>
<evidence type="ECO:0000256" key="7">
    <source>
        <dbReference type="ARBA" id="ARBA00023065"/>
    </source>
</evidence>
<feature type="transmembrane region" description="Helical" evidence="11">
    <location>
        <begin position="325"/>
        <end position="347"/>
    </location>
</feature>
<keyword evidence="7" id="KW-0406">Ion transport</keyword>
<evidence type="ECO:0000256" key="1">
    <source>
        <dbReference type="ARBA" id="ARBA00004141"/>
    </source>
</evidence>
<dbReference type="GO" id="GO:0051480">
    <property type="term" value="P:regulation of cytosolic calcium ion concentration"/>
    <property type="evidence" value="ECO:0007669"/>
    <property type="project" value="TreeGrafter"/>
</dbReference>
<dbReference type="SUPFAM" id="SSF48403">
    <property type="entry name" value="Ankyrin repeat"/>
    <property type="match status" value="1"/>
</dbReference>